<evidence type="ECO:0000313" key="1">
    <source>
        <dbReference type="EMBL" id="OGE39759.1"/>
    </source>
</evidence>
<protein>
    <submittedName>
        <fullName evidence="1">Uncharacterized protein</fullName>
    </submittedName>
</protein>
<dbReference type="AlphaFoldDB" id="A0A1F5KFY1"/>
<evidence type="ECO:0000313" key="2">
    <source>
        <dbReference type="Proteomes" id="UP000177328"/>
    </source>
</evidence>
<dbReference type="Proteomes" id="UP000177328">
    <property type="component" value="Unassembled WGS sequence"/>
</dbReference>
<accession>A0A1F5KFY1</accession>
<organism evidence="1 2">
    <name type="scientific">Candidatus Daviesbacteria bacterium RIFCSPHIGHO2_02_FULL_43_12</name>
    <dbReference type="NCBI Taxonomy" id="1797776"/>
    <lineage>
        <taxon>Bacteria</taxon>
        <taxon>Candidatus Daviesiibacteriota</taxon>
    </lineage>
</organism>
<dbReference type="EMBL" id="MFDD01000015">
    <property type="protein sequence ID" value="OGE39759.1"/>
    <property type="molecule type" value="Genomic_DNA"/>
</dbReference>
<comment type="caution">
    <text evidence="1">The sequence shown here is derived from an EMBL/GenBank/DDBJ whole genome shotgun (WGS) entry which is preliminary data.</text>
</comment>
<name>A0A1F5KFY1_9BACT</name>
<gene>
    <name evidence="1" type="ORF">A3D25_03455</name>
</gene>
<proteinExistence type="predicted"/>
<reference evidence="1 2" key="1">
    <citation type="journal article" date="2016" name="Nat. Commun.">
        <title>Thousands of microbial genomes shed light on interconnected biogeochemical processes in an aquifer system.</title>
        <authorList>
            <person name="Anantharaman K."/>
            <person name="Brown C.T."/>
            <person name="Hug L.A."/>
            <person name="Sharon I."/>
            <person name="Castelle C.J."/>
            <person name="Probst A.J."/>
            <person name="Thomas B.C."/>
            <person name="Singh A."/>
            <person name="Wilkins M.J."/>
            <person name="Karaoz U."/>
            <person name="Brodie E.L."/>
            <person name="Williams K.H."/>
            <person name="Hubbard S.S."/>
            <person name="Banfield J.F."/>
        </authorList>
    </citation>
    <scope>NUCLEOTIDE SEQUENCE [LARGE SCALE GENOMIC DNA]</scope>
</reference>
<sequence length="90" mass="9411">MRNKLILGIGLVLIATIGILILRNATSSEPLATPQIIDAAKSSPAPASTGPSPVPTPKVVIDSATNLKEVSEMLGPENFSEDYKGLRSNL</sequence>